<evidence type="ECO:0000256" key="4">
    <source>
        <dbReference type="ARBA" id="ARBA00022691"/>
    </source>
</evidence>
<dbReference type="EMBL" id="OY288114">
    <property type="protein sequence ID" value="CAJ0881832.1"/>
    <property type="molecule type" value="Genomic_DNA"/>
</dbReference>
<accession>A0AA48M4B3</accession>
<keyword evidence="3" id="KW-0808">Transferase</keyword>
<dbReference type="PROSITE" id="PS50926">
    <property type="entry name" value="TRAM"/>
    <property type="match status" value="1"/>
</dbReference>
<dbReference type="AlphaFoldDB" id="A0AA48M4B3"/>
<dbReference type="GO" id="GO:0070475">
    <property type="term" value="P:rRNA base methylation"/>
    <property type="evidence" value="ECO:0007669"/>
    <property type="project" value="TreeGrafter"/>
</dbReference>
<keyword evidence="2" id="KW-0489">Methyltransferase</keyword>
<dbReference type="InterPro" id="IPR010280">
    <property type="entry name" value="U5_MeTrfase_fam"/>
</dbReference>
<evidence type="ECO:0000313" key="6">
    <source>
        <dbReference type="EMBL" id="CAJ0881832.1"/>
    </source>
</evidence>
<dbReference type="PROSITE" id="PS51687">
    <property type="entry name" value="SAM_MT_RNA_M5U"/>
    <property type="match status" value="1"/>
</dbReference>
<dbReference type="InterPro" id="IPR012340">
    <property type="entry name" value="NA-bd_OB-fold"/>
</dbReference>
<dbReference type="CDD" id="cd02440">
    <property type="entry name" value="AdoMet_MTases"/>
    <property type="match status" value="1"/>
</dbReference>
<dbReference type="PANTHER" id="PTHR11061:SF49">
    <property type="entry name" value="23S RRNA (URACIL(1939)-C(5))-METHYLTRANSFERASE RLMD"/>
    <property type="match status" value="1"/>
</dbReference>
<dbReference type="InterPro" id="IPR029063">
    <property type="entry name" value="SAM-dependent_MTases_sf"/>
</dbReference>
<dbReference type="Gene3D" id="2.40.50.1070">
    <property type="match status" value="1"/>
</dbReference>
<dbReference type="SUPFAM" id="SSF53335">
    <property type="entry name" value="S-adenosyl-L-methionine-dependent methyltransferases"/>
    <property type="match status" value="1"/>
</dbReference>
<keyword evidence="1" id="KW-0411">Iron-sulfur</keyword>
<keyword evidence="1" id="KW-0004">4Fe-4S</keyword>
<dbReference type="PROSITE" id="PS01230">
    <property type="entry name" value="TRMA_1"/>
    <property type="match status" value="1"/>
</dbReference>
<evidence type="ECO:0000256" key="3">
    <source>
        <dbReference type="ARBA" id="ARBA00022679"/>
    </source>
</evidence>
<dbReference type="SUPFAM" id="SSF50249">
    <property type="entry name" value="Nucleic acid-binding proteins"/>
    <property type="match status" value="1"/>
</dbReference>
<evidence type="ECO:0000256" key="2">
    <source>
        <dbReference type="ARBA" id="ARBA00022603"/>
    </source>
</evidence>
<dbReference type="GO" id="GO:0051539">
    <property type="term" value="F:4 iron, 4 sulfur cluster binding"/>
    <property type="evidence" value="ECO:0007669"/>
    <property type="project" value="UniProtKB-KW"/>
</dbReference>
<reference evidence="6" key="1">
    <citation type="submission" date="2023-07" db="EMBL/GenBank/DDBJ databases">
        <authorList>
            <person name="Pelsma A.J. K."/>
        </authorList>
    </citation>
    <scope>NUCLEOTIDE SEQUENCE</scope>
</reference>
<sequence>MHIMKRLLIERLGHRGEGVARDGDARVFVPYALAGETVLADVEGEQARLAEIVDASPDRIAPICPHYAHCGGCAVQALRAPAYADWKRGLVETALRNAGLSLPVGPLVDAHGAGRRRVTFHARMEEGRARVGFMAARSHELVEIDACPLLAPELAGALPAARAIARILAGRGKPLDLAMTATLDGLDVELRGAGPLEEHETGALVAAAAAHDLARLTNHGRLVALRSQPYVMVGPARVPLPSGAFLQATQAGEDALGALVLEATQGAKNVVDLFCGVGAFALRLAGRARVSAFDNAAEAVDAMLAGARVTSGLKPLDGAARDLFERPLTGPELAPFDAVVFDPPRAGAMAQATEIAKSKVRRVVAVSCSAQSFARDAAILIKGGFETKKITPVDQFRFSPHVEIVATFSRGDGQKRAKRSLLG</sequence>
<keyword evidence="1" id="KW-0479">Metal-binding</keyword>
<dbReference type="Gene3D" id="3.40.50.150">
    <property type="entry name" value="Vaccinia Virus protein VP39"/>
    <property type="match status" value="1"/>
</dbReference>
<gene>
    <name evidence="6" type="ORF">AMST5_03282</name>
</gene>
<organism evidence="6">
    <name type="scientific">freshwater sediment metagenome</name>
    <dbReference type="NCBI Taxonomy" id="556182"/>
    <lineage>
        <taxon>unclassified sequences</taxon>
        <taxon>metagenomes</taxon>
        <taxon>ecological metagenomes</taxon>
    </lineage>
</organism>
<dbReference type="Gene3D" id="2.40.50.140">
    <property type="entry name" value="Nucleic acid-binding proteins"/>
    <property type="match status" value="1"/>
</dbReference>
<evidence type="ECO:0000256" key="1">
    <source>
        <dbReference type="ARBA" id="ARBA00022485"/>
    </source>
</evidence>
<feature type="domain" description="TRAM" evidence="5">
    <location>
        <begin position="1"/>
        <end position="54"/>
    </location>
</feature>
<name>A0AA48M4B3_9ZZZZ</name>
<dbReference type="InterPro" id="IPR002792">
    <property type="entry name" value="TRAM_dom"/>
</dbReference>
<proteinExistence type="predicted"/>
<keyword evidence="4" id="KW-0949">S-adenosyl-L-methionine</keyword>
<dbReference type="GO" id="GO:0070041">
    <property type="term" value="F:rRNA (uridine-C5-)-methyltransferase activity"/>
    <property type="evidence" value="ECO:0007669"/>
    <property type="project" value="TreeGrafter"/>
</dbReference>
<dbReference type="PANTHER" id="PTHR11061">
    <property type="entry name" value="RNA M5U METHYLTRANSFERASE"/>
    <property type="match status" value="1"/>
</dbReference>
<protein>
    <recommendedName>
        <fullName evidence="5">TRAM domain-containing protein</fullName>
    </recommendedName>
</protein>
<dbReference type="InterPro" id="IPR030390">
    <property type="entry name" value="MeTrfase_TrmA_AS"/>
</dbReference>
<keyword evidence="1" id="KW-0408">Iron</keyword>
<evidence type="ECO:0000259" key="5">
    <source>
        <dbReference type="PROSITE" id="PS50926"/>
    </source>
</evidence>